<reference evidence="2" key="1">
    <citation type="submission" date="2023-07" db="EMBL/GenBank/DDBJ databases">
        <title>30 novel species of actinomycetes from the DSMZ collection.</title>
        <authorList>
            <person name="Nouioui I."/>
        </authorList>
    </citation>
    <scope>NUCLEOTIDE SEQUENCE [LARGE SCALE GENOMIC DNA]</scope>
    <source>
        <strain evidence="2">DSM 41635</strain>
    </source>
</reference>
<gene>
    <name evidence="1" type="ORF">RM528_36805</name>
</gene>
<evidence type="ECO:0000313" key="2">
    <source>
        <dbReference type="Proteomes" id="UP001180503"/>
    </source>
</evidence>
<organism evidence="1 2">
    <name type="scientific">Streptomyces edwardsiae</name>
    <dbReference type="NCBI Taxonomy" id="3075527"/>
    <lineage>
        <taxon>Bacteria</taxon>
        <taxon>Bacillati</taxon>
        <taxon>Actinomycetota</taxon>
        <taxon>Actinomycetes</taxon>
        <taxon>Kitasatosporales</taxon>
        <taxon>Streptomycetaceae</taxon>
        <taxon>Streptomyces</taxon>
    </lineage>
</organism>
<evidence type="ECO:0000313" key="1">
    <source>
        <dbReference type="EMBL" id="MDT0407405.1"/>
    </source>
</evidence>
<protein>
    <submittedName>
        <fullName evidence="1">Uncharacterized protein</fullName>
    </submittedName>
</protein>
<comment type="caution">
    <text evidence="1">The sequence shown here is derived from an EMBL/GenBank/DDBJ whole genome shotgun (WGS) entry which is preliminary data.</text>
</comment>
<feature type="non-terminal residue" evidence="1">
    <location>
        <position position="1"/>
    </location>
</feature>
<feature type="non-terminal residue" evidence="1">
    <location>
        <position position="128"/>
    </location>
</feature>
<dbReference type="EMBL" id="JAVRFB010000663">
    <property type="protein sequence ID" value="MDT0407405.1"/>
    <property type="molecule type" value="Genomic_DNA"/>
</dbReference>
<accession>A0ABU2QVA3</accession>
<dbReference type="Proteomes" id="UP001180503">
    <property type="component" value="Unassembled WGS sequence"/>
</dbReference>
<sequence>VTGGDFAAWVRRGDSVEAGADEVRRLARSRWYQVLDRSMAWSRLDDTEREQVTWDMLVLMWQVIGRLVRGGVPARVVFVDAAFAPNRGAVPPRPDTPRSSLLHSVLDVLDPYFDGDTRTAEEQFIARA</sequence>
<name>A0ABU2QVA3_9ACTN</name>
<proteinExistence type="predicted"/>